<gene>
    <name evidence="1" type="ORF">KTC_24240</name>
</gene>
<proteinExistence type="predicted"/>
<reference evidence="1" key="1">
    <citation type="submission" date="2018-12" db="EMBL/GenBank/DDBJ databases">
        <title>Novel natural products biosynthetic potential of the class Ktedonobacteria.</title>
        <authorList>
            <person name="Zheng Y."/>
            <person name="Saitou A."/>
            <person name="Wang C.M."/>
            <person name="Toyoda A."/>
            <person name="Minakuchi Y."/>
            <person name="Sekiguchi Y."/>
            <person name="Ueda K."/>
            <person name="Takano H."/>
            <person name="Sakai Y."/>
            <person name="Yokota A."/>
            <person name="Yabe S."/>
        </authorList>
    </citation>
    <scope>NUCLEOTIDE SEQUENCE</scope>
    <source>
        <strain evidence="1">COM3</strain>
    </source>
</reference>
<name>A0A455SGU3_9CHLR</name>
<organism evidence="1">
    <name type="scientific">Thermosporothrix sp. COM3</name>
    <dbReference type="NCBI Taxonomy" id="2490863"/>
    <lineage>
        <taxon>Bacteria</taxon>
        <taxon>Bacillati</taxon>
        <taxon>Chloroflexota</taxon>
        <taxon>Ktedonobacteria</taxon>
        <taxon>Ktedonobacterales</taxon>
        <taxon>Thermosporotrichaceae</taxon>
        <taxon>Thermosporothrix</taxon>
    </lineage>
</organism>
<dbReference type="EMBL" id="AP019376">
    <property type="protein sequence ID" value="BBH87673.1"/>
    <property type="molecule type" value="Genomic_DNA"/>
</dbReference>
<accession>A0A455SGU3</accession>
<evidence type="ECO:0008006" key="2">
    <source>
        <dbReference type="Google" id="ProtNLM"/>
    </source>
</evidence>
<evidence type="ECO:0000313" key="1">
    <source>
        <dbReference type="EMBL" id="BBH87673.1"/>
    </source>
</evidence>
<protein>
    <recommendedName>
        <fullName evidence="2">Transcription regulator PadR C-terminal domain-containing protein</fullName>
    </recommendedName>
</protein>
<dbReference type="AlphaFoldDB" id="A0A455SGU3"/>
<sequence length="116" mass="13597">MMWQFICCCLAAQTSYERTQFLNRLQEALEARGSDPLAQDIGLDFLRYLTKDEALTVLVERRELVRSLQEQLVLHQSDDDLITQIMQDHLQTVLNAEMQWLNRTIMLLHSAQCEEI</sequence>